<dbReference type="InterPro" id="IPR002919">
    <property type="entry name" value="TIL_dom"/>
</dbReference>
<evidence type="ECO:0000256" key="1">
    <source>
        <dbReference type="ARBA" id="ARBA00022690"/>
    </source>
</evidence>
<reference evidence="5" key="1">
    <citation type="submission" date="2023-06" db="EMBL/GenBank/DDBJ databases">
        <title>Genomic analysis of the entomopathogenic nematode Steinernema hermaphroditum.</title>
        <authorList>
            <person name="Schwarz E.M."/>
            <person name="Heppert J.K."/>
            <person name="Baniya A."/>
            <person name="Schwartz H.T."/>
            <person name="Tan C.-H."/>
            <person name="Antoshechkin I."/>
            <person name="Sternberg P.W."/>
            <person name="Goodrich-Blair H."/>
            <person name="Dillman A.R."/>
        </authorList>
    </citation>
    <scope>NUCLEOTIDE SEQUENCE</scope>
    <source>
        <strain evidence="5">PS9179</strain>
        <tissue evidence="5">Whole animal</tissue>
    </source>
</reference>
<protein>
    <recommendedName>
        <fullName evidence="4">TIL domain-containing protein</fullName>
    </recommendedName>
</protein>
<dbReference type="Proteomes" id="UP001175271">
    <property type="component" value="Unassembled WGS sequence"/>
</dbReference>
<dbReference type="PANTHER" id="PTHR23259:SF70">
    <property type="entry name" value="ACCESSORY GLAND PROTEIN ACP62F-RELATED"/>
    <property type="match status" value="1"/>
</dbReference>
<keyword evidence="1" id="KW-0646">Protease inhibitor</keyword>
<evidence type="ECO:0000256" key="3">
    <source>
        <dbReference type="ARBA" id="ARBA00023157"/>
    </source>
</evidence>
<dbReference type="SUPFAM" id="SSF57567">
    <property type="entry name" value="Serine protease inhibitors"/>
    <property type="match status" value="1"/>
</dbReference>
<dbReference type="InterPro" id="IPR036084">
    <property type="entry name" value="Ser_inhib-like_sf"/>
</dbReference>
<comment type="caution">
    <text evidence="5">The sequence shown here is derived from an EMBL/GenBank/DDBJ whole genome shotgun (WGS) entry which is preliminary data.</text>
</comment>
<dbReference type="AlphaFoldDB" id="A0AA39HV62"/>
<evidence type="ECO:0000313" key="6">
    <source>
        <dbReference type="Proteomes" id="UP001175271"/>
    </source>
</evidence>
<dbReference type="CDD" id="cd19941">
    <property type="entry name" value="TIL"/>
    <property type="match status" value="1"/>
</dbReference>
<evidence type="ECO:0000259" key="4">
    <source>
        <dbReference type="Pfam" id="PF01826"/>
    </source>
</evidence>
<proteinExistence type="predicted"/>
<gene>
    <name evidence="5" type="ORF">QR680_006328</name>
</gene>
<keyword evidence="2" id="KW-0722">Serine protease inhibitor</keyword>
<dbReference type="InterPro" id="IPR051368">
    <property type="entry name" value="SerProtInhib-TIL_Domain"/>
</dbReference>
<dbReference type="PANTHER" id="PTHR23259">
    <property type="entry name" value="RIDDLE"/>
    <property type="match status" value="1"/>
</dbReference>
<feature type="domain" description="TIL" evidence="4">
    <location>
        <begin position="97"/>
        <end position="149"/>
    </location>
</feature>
<accession>A0AA39HV62</accession>
<dbReference type="EMBL" id="JAUCMV010000003">
    <property type="protein sequence ID" value="KAK0412642.1"/>
    <property type="molecule type" value="Genomic_DNA"/>
</dbReference>
<organism evidence="5 6">
    <name type="scientific">Steinernema hermaphroditum</name>
    <dbReference type="NCBI Taxonomy" id="289476"/>
    <lineage>
        <taxon>Eukaryota</taxon>
        <taxon>Metazoa</taxon>
        <taxon>Ecdysozoa</taxon>
        <taxon>Nematoda</taxon>
        <taxon>Chromadorea</taxon>
        <taxon>Rhabditida</taxon>
        <taxon>Tylenchina</taxon>
        <taxon>Panagrolaimomorpha</taxon>
        <taxon>Strongyloidoidea</taxon>
        <taxon>Steinernematidae</taxon>
        <taxon>Steinernema</taxon>
    </lineage>
</organism>
<keyword evidence="6" id="KW-1185">Reference proteome</keyword>
<name>A0AA39HV62_9BILA</name>
<dbReference type="Gene3D" id="2.10.25.10">
    <property type="entry name" value="Laminin"/>
    <property type="match status" value="1"/>
</dbReference>
<sequence length="158" mass="17372">MPSAKPSSVRRQSGLLQRLPPTAANVIPRCVHSRKRSKGWCNRPTSVISTTISGAVIGVHVPLANRGLEDMLWRRSAVVLFALFVLIASSEPLEERCAENELFDKCAGTCEATCKGRTPCVRQMCRGGCRCKDGFARDDDASCVRLKECVKDAPIFDY</sequence>
<evidence type="ECO:0000313" key="5">
    <source>
        <dbReference type="EMBL" id="KAK0412642.1"/>
    </source>
</evidence>
<keyword evidence="3" id="KW-1015">Disulfide bond</keyword>
<dbReference type="GO" id="GO:0004867">
    <property type="term" value="F:serine-type endopeptidase inhibitor activity"/>
    <property type="evidence" value="ECO:0007669"/>
    <property type="project" value="UniProtKB-KW"/>
</dbReference>
<dbReference type="Pfam" id="PF01826">
    <property type="entry name" value="TIL"/>
    <property type="match status" value="1"/>
</dbReference>
<evidence type="ECO:0000256" key="2">
    <source>
        <dbReference type="ARBA" id="ARBA00022900"/>
    </source>
</evidence>